<accession>A0ABQ7UTQ9</accession>
<evidence type="ECO:0000313" key="2">
    <source>
        <dbReference type="EMBL" id="KAH0755178.1"/>
    </source>
</evidence>
<name>A0ABQ7UTQ9_SOLTU</name>
<proteinExistence type="predicted"/>
<comment type="caution">
    <text evidence="2">The sequence shown here is derived from an EMBL/GenBank/DDBJ whole genome shotgun (WGS) entry which is preliminary data.</text>
</comment>
<dbReference type="EMBL" id="JAIVGD010000018">
    <property type="protein sequence ID" value="KAH0755178.1"/>
    <property type="molecule type" value="Genomic_DNA"/>
</dbReference>
<evidence type="ECO:0000256" key="1">
    <source>
        <dbReference type="SAM" id="SignalP"/>
    </source>
</evidence>
<reference evidence="2 3" key="1">
    <citation type="journal article" date="2021" name="bioRxiv">
        <title>Chromosome-scale and haplotype-resolved genome assembly of a tetraploid potato cultivar.</title>
        <authorList>
            <person name="Sun H."/>
            <person name="Jiao W.-B."/>
            <person name="Krause K."/>
            <person name="Campoy J.A."/>
            <person name="Goel M."/>
            <person name="Folz-Donahue K."/>
            <person name="Kukat C."/>
            <person name="Huettel B."/>
            <person name="Schneeberger K."/>
        </authorList>
    </citation>
    <scope>NUCLEOTIDE SEQUENCE [LARGE SCALE GENOMIC DNA]</scope>
    <source>
        <strain evidence="2">SolTubOtavaFocal</strain>
        <tissue evidence="2">Leaves</tissue>
    </source>
</reference>
<sequence length="77" mass="8282">MGLSPTCPSFSCCIGLSILLSCCSLILFSAHNGDFRRGAKLMSCEPNSKFQDAPVLLSNKRRSIWVSQLSGQATGEN</sequence>
<organism evidence="2 3">
    <name type="scientific">Solanum tuberosum</name>
    <name type="common">Potato</name>
    <dbReference type="NCBI Taxonomy" id="4113"/>
    <lineage>
        <taxon>Eukaryota</taxon>
        <taxon>Viridiplantae</taxon>
        <taxon>Streptophyta</taxon>
        <taxon>Embryophyta</taxon>
        <taxon>Tracheophyta</taxon>
        <taxon>Spermatophyta</taxon>
        <taxon>Magnoliopsida</taxon>
        <taxon>eudicotyledons</taxon>
        <taxon>Gunneridae</taxon>
        <taxon>Pentapetalae</taxon>
        <taxon>asterids</taxon>
        <taxon>lamiids</taxon>
        <taxon>Solanales</taxon>
        <taxon>Solanaceae</taxon>
        <taxon>Solanoideae</taxon>
        <taxon>Solaneae</taxon>
        <taxon>Solanum</taxon>
    </lineage>
</organism>
<keyword evidence="3" id="KW-1185">Reference proteome</keyword>
<evidence type="ECO:0000313" key="3">
    <source>
        <dbReference type="Proteomes" id="UP000826656"/>
    </source>
</evidence>
<dbReference type="Proteomes" id="UP000826656">
    <property type="component" value="Unassembled WGS sequence"/>
</dbReference>
<feature type="chain" id="PRO_5047087710" description="Secreted protein" evidence="1">
    <location>
        <begin position="25"/>
        <end position="77"/>
    </location>
</feature>
<gene>
    <name evidence="2" type="ORF">KY290_025448</name>
</gene>
<protein>
    <recommendedName>
        <fullName evidence="4">Secreted protein</fullName>
    </recommendedName>
</protein>
<evidence type="ECO:0008006" key="4">
    <source>
        <dbReference type="Google" id="ProtNLM"/>
    </source>
</evidence>
<keyword evidence="1" id="KW-0732">Signal</keyword>
<feature type="signal peptide" evidence="1">
    <location>
        <begin position="1"/>
        <end position="24"/>
    </location>
</feature>